<dbReference type="InterPro" id="IPR023393">
    <property type="entry name" value="START-like_dom_sf"/>
</dbReference>
<keyword evidence="4" id="KW-1185">Reference proteome</keyword>
<dbReference type="Pfam" id="PF08327">
    <property type="entry name" value="AHSA1"/>
    <property type="match status" value="1"/>
</dbReference>
<evidence type="ECO:0000313" key="3">
    <source>
        <dbReference type="EMBL" id="GAA4466196.1"/>
    </source>
</evidence>
<evidence type="ECO:0000259" key="2">
    <source>
        <dbReference type="Pfam" id="PF08327"/>
    </source>
</evidence>
<feature type="domain" description="Activator of Hsp90 ATPase homologue 1/2-like C-terminal" evidence="2">
    <location>
        <begin position="2"/>
        <end position="122"/>
    </location>
</feature>
<evidence type="ECO:0000313" key="4">
    <source>
        <dbReference type="Proteomes" id="UP001500067"/>
    </source>
</evidence>
<accession>A0ABP8NGX9</accession>
<comment type="caution">
    <text evidence="3">The sequence shown here is derived from an EMBL/GenBank/DDBJ whole genome shotgun (WGS) entry which is preliminary data.</text>
</comment>
<proteinExistence type="inferred from homology"/>
<dbReference type="InterPro" id="IPR013538">
    <property type="entry name" value="ASHA1/2-like_C"/>
</dbReference>
<comment type="similarity">
    <text evidence="1">Belongs to the AHA1 family.</text>
</comment>
<dbReference type="SUPFAM" id="SSF55961">
    <property type="entry name" value="Bet v1-like"/>
    <property type="match status" value="1"/>
</dbReference>
<protein>
    <submittedName>
        <fullName evidence="3">SRPBCC family protein</fullName>
    </submittedName>
</protein>
<evidence type="ECO:0000256" key="1">
    <source>
        <dbReference type="ARBA" id="ARBA00006817"/>
    </source>
</evidence>
<gene>
    <name evidence="3" type="ORF">GCM10023093_19890</name>
</gene>
<sequence>MLWQAIADRDHMKQWYFDIADFRPVQGHEFSFNADCEGSTYLHICKVTEAIPEQRLSYTWRYDGHPGTSHVVFELFAEGDRTRLRLTHEGLETFGTTNPHLERKSFEKGWAVFLDDALTIYLSTELINN</sequence>
<dbReference type="Gene3D" id="3.30.530.20">
    <property type="match status" value="1"/>
</dbReference>
<organism evidence="3 4">
    <name type="scientific">Nemorincola caseinilytica</name>
    <dbReference type="NCBI Taxonomy" id="2054315"/>
    <lineage>
        <taxon>Bacteria</taxon>
        <taxon>Pseudomonadati</taxon>
        <taxon>Bacteroidota</taxon>
        <taxon>Chitinophagia</taxon>
        <taxon>Chitinophagales</taxon>
        <taxon>Chitinophagaceae</taxon>
        <taxon>Nemorincola</taxon>
    </lineage>
</organism>
<name>A0ABP8NGX9_9BACT</name>
<dbReference type="Proteomes" id="UP001500067">
    <property type="component" value="Unassembled WGS sequence"/>
</dbReference>
<reference evidence="4" key="1">
    <citation type="journal article" date="2019" name="Int. J. Syst. Evol. Microbiol.">
        <title>The Global Catalogue of Microorganisms (GCM) 10K type strain sequencing project: providing services to taxonomists for standard genome sequencing and annotation.</title>
        <authorList>
            <consortium name="The Broad Institute Genomics Platform"/>
            <consortium name="The Broad Institute Genome Sequencing Center for Infectious Disease"/>
            <person name="Wu L."/>
            <person name="Ma J."/>
        </authorList>
    </citation>
    <scope>NUCLEOTIDE SEQUENCE [LARGE SCALE GENOMIC DNA]</scope>
    <source>
        <strain evidence="4">JCM 32105</strain>
    </source>
</reference>
<dbReference type="CDD" id="cd07814">
    <property type="entry name" value="SRPBCC_CalC_Aha1-like"/>
    <property type="match status" value="1"/>
</dbReference>
<dbReference type="EMBL" id="BAABFA010000011">
    <property type="protein sequence ID" value="GAA4466196.1"/>
    <property type="molecule type" value="Genomic_DNA"/>
</dbReference>